<gene>
    <name evidence="1" type="ORF">SDC9_81633</name>
</gene>
<evidence type="ECO:0000313" key="1">
    <source>
        <dbReference type="EMBL" id="MPM35043.1"/>
    </source>
</evidence>
<protein>
    <submittedName>
        <fullName evidence="1">Uncharacterized protein</fullName>
    </submittedName>
</protein>
<accession>A0A644Z8J6</accession>
<proteinExistence type="predicted"/>
<comment type="caution">
    <text evidence="1">The sequence shown here is derived from an EMBL/GenBank/DDBJ whole genome shotgun (WGS) entry which is preliminary data.</text>
</comment>
<sequence length="138" mass="15769">MEIIRILPAIFVDKIDDFQVIFGVIVRRVTPFSDHHPGKDLIRRTIQFPFHQNVGWDSGCEVTRKRTVLQVPVSFGHKGSEHHLHQDRLASPVAQRKKRALPIQMKSLVIDSHCVIVVVQVDDSDSIYLTHVLPPPKQ</sequence>
<organism evidence="1">
    <name type="scientific">bioreactor metagenome</name>
    <dbReference type="NCBI Taxonomy" id="1076179"/>
    <lineage>
        <taxon>unclassified sequences</taxon>
        <taxon>metagenomes</taxon>
        <taxon>ecological metagenomes</taxon>
    </lineage>
</organism>
<reference evidence="1" key="1">
    <citation type="submission" date="2019-08" db="EMBL/GenBank/DDBJ databases">
        <authorList>
            <person name="Kucharzyk K."/>
            <person name="Murdoch R.W."/>
            <person name="Higgins S."/>
            <person name="Loffler F."/>
        </authorList>
    </citation>
    <scope>NUCLEOTIDE SEQUENCE</scope>
</reference>
<name>A0A644Z8J6_9ZZZZ</name>
<dbReference type="AlphaFoldDB" id="A0A644Z8J6"/>
<dbReference type="EMBL" id="VSSQ01007161">
    <property type="protein sequence ID" value="MPM35043.1"/>
    <property type="molecule type" value="Genomic_DNA"/>
</dbReference>